<accession>A0A645EA06</accession>
<protein>
    <submittedName>
        <fullName evidence="1">Uncharacterized protein</fullName>
    </submittedName>
</protein>
<evidence type="ECO:0000313" key="1">
    <source>
        <dbReference type="EMBL" id="MPM98630.1"/>
    </source>
</evidence>
<sequence length="211" mass="22790">MAVQQQVPVVIPAQQHGEGTGAHVEHKALERVLVIHQLAVIVAAAQQHMLQVGVCIHHIPGHLDAQGQTGAAEGQVPGVSVIRADLLLNVHAHRPADVLGKGFSGIENHVQLFRVEAGFVKQRAHGLQGHDAGLVLPGANVLSVNAHLVPQNLRADVYQDAQLLGGNGRFRQIQGIVYDSHFKIITQRDSLLKEKQIETKFSPNHAPTYMA</sequence>
<name>A0A645EA06_9ZZZZ</name>
<gene>
    <name evidence="1" type="ORF">SDC9_145818</name>
</gene>
<dbReference type="AlphaFoldDB" id="A0A645EA06"/>
<organism evidence="1">
    <name type="scientific">bioreactor metagenome</name>
    <dbReference type="NCBI Taxonomy" id="1076179"/>
    <lineage>
        <taxon>unclassified sequences</taxon>
        <taxon>metagenomes</taxon>
        <taxon>ecological metagenomes</taxon>
    </lineage>
</organism>
<dbReference type="EMBL" id="VSSQ01044775">
    <property type="protein sequence ID" value="MPM98630.1"/>
    <property type="molecule type" value="Genomic_DNA"/>
</dbReference>
<reference evidence="1" key="1">
    <citation type="submission" date="2019-08" db="EMBL/GenBank/DDBJ databases">
        <authorList>
            <person name="Kucharzyk K."/>
            <person name="Murdoch R.W."/>
            <person name="Higgins S."/>
            <person name="Loffler F."/>
        </authorList>
    </citation>
    <scope>NUCLEOTIDE SEQUENCE</scope>
</reference>
<comment type="caution">
    <text evidence="1">The sequence shown here is derived from an EMBL/GenBank/DDBJ whole genome shotgun (WGS) entry which is preliminary data.</text>
</comment>
<proteinExistence type="predicted"/>